<keyword evidence="13" id="KW-1015">Disulfide bond</keyword>
<evidence type="ECO:0000256" key="4">
    <source>
        <dbReference type="ARBA" id="ARBA00022670"/>
    </source>
</evidence>
<protein>
    <recommendedName>
        <fullName evidence="17">Leishmanolysin-like peptidase</fullName>
        <ecNumber evidence="17">3.4.24.-</ecNumber>
    </recommendedName>
</protein>
<evidence type="ECO:0000256" key="9">
    <source>
        <dbReference type="ARBA" id="ARBA00022889"/>
    </source>
</evidence>
<dbReference type="EC" id="3.4.24.-" evidence="17"/>
<evidence type="ECO:0000256" key="12">
    <source>
        <dbReference type="ARBA" id="ARBA00023145"/>
    </source>
</evidence>
<evidence type="ECO:0000313" key="19">
    <source>
        <dbReference type="Proteomes" id="UP000192257"/>
    </source>
</evidence>
<dbReference type="InterPro" id="IPR001577">
    <property type="entry name" value="Peptidase_M8"/>
</dbReference>
<reference evidence="18 19" key="1">
    <citation type="submission" date="2017-03" db="EMBL/GenBank/DDBJ databases">
        <title>An alternative strategy for trypanosome survival in the mammalian bloodstream revealed through genome and transcriptome analysis of the ubiquitous bovine parasite Trypanosoma (Megatrypanum) theileri.</title>
        <authorList>
            <person name="Kelly S."/>
            <person name="Ivens A."/>
            <person name="Mott A."/>
            <person name="O'Neill E."/>
            <person name="Emms D."/>
            <person name="Macleod O."/>
            <person name="Voorheis P."/>
            <person name="Matthews J."/>
            <person name="Matthews K."/>
            <person name="Carrington M."/>
        </authorList>
    </citation>
    <scope>NUCLEOTIDE SEQUENCE [LARGE SCALE GENOMIC DNA]</scope>
    <source>
        <strain evidence="18">Edinburgh</strain>
    </source>
</reference>
<keyword evidence="19" id="KW-1185">Reference proteome</keyword>
<evidence type="ECO:0000313" key="18">
    <source>
        <dbReference type="EMBL" id="ORC84282.1"/>
    </source>
</evidence>
<dbReference type="PANTHER" id="PTHR10942">
    <property type="entry name" value="LEISHMANOLYSIN-LIKE PEPTIDASE"/>
    <property type="match status" value="1"/>
</dbReference>
<dbReference type="EMBL" id="NBCO01000046">
    <property type="protein sequence ID" value="ORC84282.1"/>
    <property type="molecule type" value="Genomic_DNA"/>
</dbReference>
<evidence type="ECO:0000256" key="8">
    <source>
        <dbReference type="ARBA" id="ARBA00022833"/>
    </source>
</evidence>
<evidence type="ECO:0000256" key="3">
    <source>
        <dbReference type="ARBA" id="ARBA00005860"/>
    </source>
</evidence>
<keyword evidence="6" id="KW-0732">Signal</keyword>
<comment type="subcellular location">
    <subcellularLocation>
        <location evidence="2">Membrane</location>
    </subcellularLocation>
</comment>
<comment type="caution">
    <text evidence="18">The sequence shown here is derived from an EMBL/GenBank/DDBJ whole genome shotgun (WGS) entry which is preliminary data.</text>
</comment>
<evidence type="ECO:0000256" key="16">
    <source>
        <dbReference type="PIRSR" id="PIRSR601577-2"/>
    </source>
</evidence>
<name>A0A1X0NHP4_9TRYP</name>
<dbReference type="SUPFAM" id="SSF55486">
    <property type="entry name" value="Metalloproteases ('zincins'), catalytic domain"/>
    <property type="match status" value="1"/>
</dbReference>
<keyword evidence="5 16" id="KW-0479">Metal-binding</keyword>
<dbReference type="Gene3D" id="3.10.170.20">
    <property type="match status" value="1"/>
</dbReference>
<keyword evidence="7 17" id="KW-0378">Hydrolase</keyword>
<keyword evidence="11" id="KW-0472">Membrane</keyword>
<feature type="non-terminal residue" evidence="18">
    <location>
        <position position="403"/>
    </location>
</feature>
<keyword evidence="9" id="KW-0130">Cell adhesion</keyword>
<evidence type="ECO:0000256" key="11">
    <source>
        <dbReference type="ARBA" id="ARBA00023136"/>
    </source>
</evidence>
<evidence type="ECO:0000256" key="13">
    <source>
        <dbReference type="ARBA" id="ARBA00023157"/>
    </source>
</evidence>
<dbReference type="PRINTS" id="PR00782">
    <property type="entry name" value="LSHMANOLYSIN"/>
</dbReference>
<keyword evidence="8 16" id="KW-0862">Zinc</keyword>
<comment type="cofactor">
    <cofactor evidence="16 17">
        <name>Zn(2+)</name>
        <dbReference type="ChEBI" id="CHEBI:29105"/>
    </cofactor>
    <text evidence="16 17">Binds 1 zinc ion per subunit.</text>
</comment>
<feature type="binding site" evidence="16">
    <location>
        <position position="157"/>
    </location>
    <ligand>
        <name>Zn(2+)</name>
        <dbReference type="ChEBI" id="CHEBI:29105"/>
        <note>catalytic</note>
    </ligand>
</feature>
<keyword evidence="14" id="KW-0325">Glycoprotein</keyword>
<dbReference type="Proteomes" id="UP000192257">
    <property type="component" value="Unassembled WGS sequence"/>
</dbReference>
<accession>A0A1X0NHP4</accession>
<feature type="binding site" evidence="16">
    <location>
        <position position="232"/>
    </location>
    <ligand>
        <name>Zn(2+)</name>
        <dbReference type="ChEBI" id="CHEBI:29105"/>
        <note>catalytic</note>
    </ligand>
</feature>
<keyword evidence="10 16" id="KW-0482">Metalloprotease</keyword>
<sequence>VLKYCDEYDYKEAAEKEFDEEYGFTLSIREHREDFCEEPKTKMTDVKKKTLLRDVLPAALKLHSERLNVDPVKDMLKLPFKEEYPYLPNCTNASIPKDHRKKGISNADFMLYVGLTEKYVPVQICSKNEKDRPTSALIKFVPEEIDDTRHFIRFAAHEVAHALGFDIETIKNYINVTVEEKETGKKIVRLVKAPIVLDKMKGHYGCSDDDKCDEVIKKVAFENEPGKDAPLHWERRIAKDELMSTYSPDLDVTGAYYTALTLAVFHSMPFYRANFEMAENMSWGKVAGCDFLEGKDKDIIITERPIPEKYSEMFCNEMEAVLECTSDRFALGRCTKLNGIEAAKKYSPVYLQFSPETDTTDSKNDLTDGYPIIKPIHMTSCENGNVEYMPGSVVGNMSRCLKG</sequence>
<dbReference type="Gene3D" id="2.10.55.10">
    <property type="entry name" value="Leishmanolysin domain 3"/>
    <property type="match status" value="1"/>
</dbReference>
<dbReference type="GO" id="GO:0016020">
    <property type="term" value="C:membrane"/>
    <property type="evidence" value="ECO:0007669"/>
    <property type="project" value="UniProtKB-SubCell"/>
</dbReference>
<evidence type="ECO:0000256" key="14">
    <source>
        <dbReference type="ARBA" id="ARBA00023180"/>
    </source>
</evidence>
<keyword evidence="4 17" id="KW-0645">Protease</keyword>
<evidence type="ECO:0000256" key="6">
    <source>
        <dbReference type="ARBA" id="ARBA00022729"/>
    </source>
</evidence>
<evidence type="ECO:0000256" key="7">
    <source>
        <dbReference type="ARBA" id="ARBA00022801"/>
    </source>
</evidence>
<dbReference type="PANTHER" id="PTHR10942:SF0">
    <property type="entry name" value="LEISHMANOLYSIN-LIKE PEPTIDASE"/>
    <property type="match status" value="1"/>
</dbReference>
<dbReference type="GeneID" id="39990060"/>
<evidence type="ECO:0000256" key="10">
    <source>
        <dbReference type="ARBA" id="ARBA00023049"/>
    </source>
</evidence>
<dbReference type="GO" id="GO:0007155">
    <property type="term" value="P:cell adhesion"/>
    <property type="evidence" value="ECO:0007669"/>
    <property type="project" value="UniProtKB-KW"/>
</dbReference>
<dbReference type="AlphaFoldDB" id="A0A1X0NHP4"/>
<dbReference type="GO" id="GO:0046872">
    <property type="term" value="F:metal ion binding"/>
    <property type="evidence" value="ECO:0007669"/>
    <property type="project" value="UniProtKB-KW"/>
</dbReference>
<keyword evidence="12" id="KW-0865">Zymogen</keyword>
<organism evidence="18 19">
    <name type="scientific">Trypanosoma theileri</name>
    <dbReference type="NCBI Taxonomy" id="67003"/>
    <lineage>
        <taxon>Eukaryota</taxon>
        <taxon>Discoba</taxon>
        <taxon>Euglenozoa</taxon>
        <taxon>Kinetoplastea</taxon>
        <taxon>Metakinetoplastina</taxon>
        <taxon>Trypanosomatida</taxon>
        <taxon>Trypanosomatidae</taxon>
        <taxon>Trypanosoma</taxon>
    </lineage>
</organism>
<dbReference type="GO" id="GO:0006508">
    <property type="term" value="P:proteolysis"/>
    <property type="evidence" value="ECO:0007669"/>
    <property type="project" value="UniProtKB-KW"/>
</dbReference>
<feature type="active site" evidence="15">
    <location>
        <position position="158"/>
    </location>
</feature>
<dbReference type="GO" id="GO:0004222">
    <property type="term" value="F:metalloendopeptidase activity"/>
    <property type="evidence" value="ECO:0007669"/>
    <property type="project" value="UniProtKB-UniRule"/>
</dbReference>
<feature type="binding site" evidence="16">
    <location>
        <position position="161"/>
    </location>
    <ligand>
        <name>Zn(2+)</name>
        <dbReference type="ChEBI" id="CHEBI:29105"/>
        <note>catalytic</note>
    </ligand>
</feature>
<proteinExistence type="inferred from homology"/>
<dbReference type="GO" id="GO:0005737">
    <property type="term" value="C:cytoplasm"/>
    <property type="evidence" value="ECO:0007669"/>
    <property type="project" value="TreeGrafter"/>
</dbReference>
<comment type="similarity">
    <text evidence="3 17">Belongs to the peptidase M8 family.</text>
</comment>
<feature type="non-terminal residue" evidence="18">
    <location>
        <position position="1"/>
    </location>
</feature>
<evidence type="ECO:0000256" key="2">
    <source>
        <dbReference type="ARBA" id="ARBA00004370"/>
    </source>
</evidence>
<comment type="catalytic activity">
    <reaction evidence="1">
        <text>Preference for hydrophobic residues at P1 and P1' and basic residues at P2' and P3'. A model nonapeptide is cleaved at -Ala-Tyr-|-Leu-Lys-Lys-.</text>
        <dbReference type="EC" id="3.4.24.36"/>
    </reaction>
</comment>
<gene>
    <name evidence="18" type="ORF">TM35_000461010</name>
</gene>
<evidence type="ECO:0000256" key="1">
    <source>
        <dbReference type="ARBA" id="ARBA00001249"/>
    </source>
</evidence>
<evidence type="ECO:0000256" key="5">
    <source>
        <dbReference type="ARBA" id="ARBA00022723"/>
    </source>
</evidence>
<dbReference type="VEuPathDB" id="TriTrypDB:TM35_000461010"/>
<dbReference type="OrthoDB" id="527990at2759"/>
<evidence type="ECO:0000256" key="15">
    <source>
        <dbReference type="PIRSR" id="PIRSR601577-1"/>
    </source>
</evidence>
<dbReference type="Gene3D" id="3.90.132.10">
    <property type="entry name" value="Leishmanolysin , domain 2"/>
    <property type="match status" value="1"/>
</dbReference>
<dbReference type="RefSeq" id="XP_028878348.1">
    <property type="nucleotide sequence ID" value="XM_029030280.1"/>
</dbReference>
<dbReference type="Pfam" id="PF01457">
    <property type="entry name" value="Peptidase_M8"/>
    <property type="match status" value="1"/>
</dbReference>
<evidence type="ECO:0000256" key="17">
    <source>
        <dbReference type="RuleBase" id="RU366077"/>
    </source>
</evidence>